<dbReference type="InterPro" id="IPR050900">
    <property type="entry name" value="Transposase_IS3/IS150/IS904"/>
</dbReference>
<dbReference type="InterPro" id="IPR036397">
    <property type="entry name" value="RNaseH_sf"/>
</dbReference>
<dbReference type="EMBL" id="CP146203">
    <property type="protein sequence ID" value="XBH21697.1"/>
    <property type="molecule type" value="Genomic_DNA"/>
</dbReference>
<dbReference type="InterPro" id="IPR012337">
    <property type="entry name" value="RNaseH-like_sf"/>
</dbReference>
<dbReference type="InterPro" id="IPR002514">
    <property type="entry name" value="Transposase_8"/>
</dbReference>
<dbReference type="GO" id="GO:0006313">
    <property type="term" value="P:DNA transposition"/>
    <property type="evidence" value="ECO:0007669"/>
    <property type="project" value="InterPro"/>
</dbReference>
<dbReference type="PROSITE" id="PS50994">
    <property type="entry name" value="INTEGRASE"/>
    <property type="match status" value="1"/>
</dbReference>
<dbReference type="EMBL" id="CP146203">
    <property type="protein sequence ID" value="XBH22886.1"/>
    <property type="molecule type" value="Genomic_DNA"/>
</dbReference>
<evidence type="ECO:0000256" key="1">
    <source>
        <dbReference type="SAM" id="MobiDB-lite"/>
    </source>
</evidence>
<dbReference type="Pfam" id="PF00665">
    <property type="entry name" value="rve"/>
    <property type="match status" value="1"/>
</dbReference>
<protein>
    <submittedName>
        <fullName evidence="6">IS3 family transposase</fullName>
    </submittedName>
</protein>
<evidence type="ECO:0000313" key="4">
    <source>
        <dbReference type="EMBL" id="XBH21697.1"/>
    </source>
</evidence>
<dbReference type="Gene3D" id="1.10.10.60">
    <property type="entry name" value="Homeodomain-like"/>
    <property type="match status" value="1"/>
</dbReference>
<organism evidence="6">
    <name type="scientific">Jonesiaceae bacterium BS-20</name>
    <dbReference type="NCBI Taxonomy" id="3120821"/>
    <lineage>
        <taxon>Bacteria</taxon>
        <taxon>Bacillati</taxon>
        <taxon>Actinomycetota</taxon>
        <taxon>Actinomycetes</taxon>
        <taxon>Micrococcales</taxon>
        <taxon>Jonesiaceae</taxon>
    </lineage>
</organism>
<evidence type="ECO:0000313" key="5">
    <source>
        <dbReference type="EMBL" id="XBH22728.1"/>
    </source>
</evidence>
<gene>
    <name evidence="4" type="ORF">V5R04_00255</name>
    <name evidence="5" type="ORF">V5R04_05775</name>
    <name evidence="6" type="ORF">V5R04_06640</name>
    <name evidence="3" type="ORF">V5R04_09635</name>
</gene>
<evidence type="ECO:0000313" key="3">
    <source>
        <dbReference type="EMBL" id="XBH20503.1"/>
    </source>
</evidence>
<dbReference type="GO" id="GO:0015074">
    <property type="term" value="P:DNA integration"/>
    <property type="evidence" value="ECO:0007669"/>
    <property type="project" value="InterPro"/>
</dbReference>
<dbReference type="InterPro" id="IPR001584">
    <property type="entry name" value="Integrase_cat-core"/>
</dbReference>
<dbReference type="PANTHER" id="PTHR46889:SF4">
    <property type="entry name" value="TRANSPOSASE INSO FOR INSERTION SEQUENCE ELEMENT IS911B-RELATED"/>
    <property type="match status" value="1"/>
</dbReference>
<proteinExistence type="predicted"/>
<dbReference type="InterPro" id="IPR048020">
    <property type="entry name" value="Transpos_IS3"/>
</dbReference>
<dbReference type="Gene3D" id="3.30.420.10">
    <property type="entry name" value="Ribonuclease H-like superfamily/Ribonuclease H"/>
    <property type="match status" value="1"/>
</dbReference>
<evidence type="ECO:0000259" key="2">
    <source>
        <dbReference type="PROSITE" id="PS50994"/>
    </source>
</evidence>
<reference evidence="6" key="1">
    <citation type="submission" date="2024-02" db="EMBL/GenBank/DDBJ databases">
        <title>Tomenella chthoni gen. nov. sp. nov., a member of the family Jonesiaceae isolated from bat guano.</title>
        <authorList>
            <person name="Miller S.L."/>
            <person name="King J."/>
            <person name="Sankaranarayanan K."/>
            <person name="Lawson P.A."/>
        </authorList>
    </citation>
    <scope>NUCLEOTIDE SEQUENCE</scope>
    <source>
        <strain evidence="6">BS-20</strain>
    </source>
</reference>
<name>A0AAU7DZF0_9MICO</name>
<feature type="domain" description="Integrase catalytic" evidence="2">
    <location>
        <begin position="228"/>
        <end position="391"/>
    </location>
</feature>
<dbReference type="AlphaFoldDB" id="A0AAU7DZF0"/>
<accession>A0AAU7DZF0</accession>
<dbReference type="SUPFAM" id="SSF46689">
    <property type="entry name" value="Homeodomain-like"/>
    <property type="match status" value="1"/>
</dbReference>
<dbReference type="Pfam" id="PF01527">
    <property type="entry name" value="HTH_Tnp_1"/>
    <property type="match status" value="1"/>
</dbReference>
<dbReference type="EMBL" id="CP146203">
    <property type="protein sequence ID" value="XBH20503.1"/>
    <property type="molecule type" value="Genomic_DNA"/>
</dbReference>
<dbReference type="NCBIfam" id="NF033516">
    <property type="entry name" value="transpos_IS3"/>
    <property type="match status" value="1"/>
</dbReference>
<dbReference type="Pfam" id="PF13333">
    <property type="entry name" value="rve_2"/>
    <property type="match status" value="1"/>
</dbReference>
<dbReference type="SUPFAM" id="SSF53098">
    <property type="entry name" value="Ribonuclease H-like"/>
    <property type="match status" value="1"/>
</dbReference>
<dbReference type="EMBL" id="CP146203">
    <property type="protein sequence ID" value="XBH22728.1"/>
    <property type="molecule type" value="Genomic_DNA"/>
</dbReference>
<dbReference type="InterPro" id="IPR009057">
    <property type="entry name" value="Homeodomain-like_sf"/>
</dbReference>
<dbReference type="GO" id="GO:0003677">
    <property type="term" value="F:DNA binding"/>
    <property type="evidence" value="ECO:0007669"/>
    <property type="project" value="InterPro"/>
</dbReference>
<dbReference type="PANTHER" id="PTHR46889">
    <property type="entry name" value="TRANSPOSASE INSF FOR INSERTION SEQUENCE IS3B-RELATED"/>
    <property type="match status" value="1"/>
</dbReference>
<feature type="region of interest" description="Disordered" evidence="1">
    <location>
        <begin position="376"/>
        <end position="400"/>
    </location>
</feature>
<evidence type="ECO:0000313" key="6">
    <source>
        <dbReference type="EMBL" id="XBH22886.1"/>
    </source>
</evidence>
<sequence length="400" mass="45197">MSSRRKFSAEFKADAVELVISSGRPIVQVAEEIGVSDGSLGNWVRAWKKEHPDAGGDDRGPVEWAQYKALEAENAELKRENRIFGKSQRLLCREATVKDYFDFVAAQKAYFPVAWMCRKLGISRASYYRRLHPKPKTATQVRHEELETLVTTEFHDAKGMAGRDQLTLILGNKGVKISAGTVGSIMADHKLEAVRKRAWKKTTAPDPDARTEHIKNHMLDADGNRDFSSTVPGTRLCGDITYLRTGSGWLYLATVIDLANGKVIGWSMDSHMRRDLVIQALAMARDHGQLDPNGAIFHSDRGSQYTSSEFQKWCKNNKVTQSMGETGVAWDNAVAESFFSHFKTEMYHQRSFPNHLAARTAVMEYIEVWYNRKRPHARNNGIPPETALQNYQNHRQIKAA</sequence>
<dbReference type="GO" id="GO:0004803">
    <property type="term" value="F:transposase activity"/>
    <property type="evidence" value="ECO:0007669"/>
    <property type="project" value="InterPro"/>
</dbReference>